<reference evidence="5" key="1">
    <citation type="journal article" date="2014" name="Int. J. Syst. Evol. Microbiol.">
        <title>Complete genome sequence of Corynebacterium casei LMG S-19264T (=DSM 44701T), isolated from a smear-ripened cheese.</title>
        <authorList>
            <consortium name="US DOE Joint Genome Institute (JGI-PGF)"/>
            <person name="Walter F."/>
            <person name="Albersmeier A."/>
            <person name="Kalinowski J."/>
            <person name="Ruckert C."/>
        </authorList>
    </citation>
    <scope>NUCLEOTIDE SEQUENCE</scope>
    <source>
        <strain evidence="5">CGMCC 4.3508</strain>
    </source>
</reference>
<proteinExistence type="predicted"/>
<sequence length="260" mass="27727">MHAYGAHSIGKYGSDDRHGAAAGLVRNGHDGSRYREVRFAGTRSGFVCAWTHRSGGGVARIVPDNHADFIVSSTGDRWLVGPATTVDLPELPAGTLLHGARIHTAALRAVTGAHGPELRDTKIPIDDLLPSRIARILTESLTEGRFGEPLARTLWPDLRIDARVDTAVAALTDSAVSIETLANHLAVTPRHLRRLVETEAGLTPKTVQLIGRLQRAIRLVRGEPDMPPALVAAAAGYSDQAHFGRDARRLTGVTPAALGP</sequence>
<keyword evidence="2" id="KW-0238">DNA-binding</keyword>
<evidence type="ECO:0000259" key="4">
    <source>
        <dbReference type="PROSITE" id="PS01124"/>
    </source>
</evidence>
<dbReference type="GO" id="GO:0003700">
    <property type="term" value="F:DNA-binding transcription factor activity"/>
    <property type="evidence" value="ECO:0007669"/>
    <property type="project" value="InterPro"/>
</dbReference>
<protein>
    <submittedName>
        <fullName evidence="5">Transcriptional regulator</fullName>
    </submittedName>
</protein>
<evidence type="ECO:0000256" key="3">
    <source>
        <dbReference type="ARBA" id="ARBA00023163"/>
    </source>
</evidence>
<dbReference type="Proteomes" id="UP000638263">
    <property type="component" value="Unassembled WGS sequence"/>
</dbReference>
<accession>A0A917R9F4</accession>
<dbReference type="Pfam" id="PF12833">
    <property type="entry name" value="HTH_18"/>
    <property type="match status" value="1"/>
</dbReference>
<reference evidence="5" key="2">
    <citation type="submission" date="2020-09" db="EMBL/GenBank/DDBJ databases">
        <authorList>
            <person name="Sun Q."/>
            <person name="Zhou Y."/>
        </authorList>
    </citation>
    <scope>NUCLEOTIDE SEQUENCE</scope>
    <source>
        <strain evidence="5">CGMCC 4.3508</strain>
    </source>
</reference>
<evidence type="ECO:0000256" key="2">
    <source>
        <dbReference type="ARBA" id="ARBA00023125"/>
    </source>
</evidence>
<dbReference type="SUPFAM" id="SSF46689">
    <property type="entry name" value="Homeodomain-like"/>
    <property type="match status" value="1"/>
</dbReference>
<dbReference type="GO" id="GO:0043565">
    <property type="term" value="F:sequence-specific DNA binding"/>
    <property type="evidence" value="ECO:0007669"/>
    <property type="project" value="InterPro"/>
</dbReference>
<dbReference type="Gene3D" id="1.10.10.60">
    <property type="entry name" value="Homeodomain-like"/>
    <property type="match status" value="1"/>
</dbReference>
<comment type="caution">
    <text evidence="5">The sequence shown here is derived from an EMBL/GenBank/DDBJ whole genome shotgun (WGS) entry which is preliminary data.</text>
</comment>
<dbReference type="PROSITE" id="PS01124">
    <property type="entry name" value="HTH_ARAC_FAMILY_2"/>
    <property type="match status" value="1"/>
</dbReference>
<name>A0A917R9F4_9NOCA</name>
<gene>
    <name evidence="5" type="ORF">GCM10011588_09420</name>
</gene>
<dbReference type="RefSeq" id="WP_189094034.1">
    <property type="nucleotide sequence ID" value="NZ_BMMH01000001.1"/>
</dbReference>
<feature type="domain" description="HTH araC/xylS-type" evidence="4">
    <location>
        <begin position="162"/>
        <end position="260"/>
    </location>
</feature>
<dbReference type="InterPro" id="IPR009057">
    <property type="entry name" value="Homeodomain-like_sf"/>
</dbReference>
<dbReference type="AlphaFoldDB" id="A0A917R9F4"/>
<dbReference type="PANTHER" id="PTHR46796:SF15">
    <property type="entry name" value="BLL1074 PROTEIN"/>
    <property type="match status" value="1"/>
</dbReference>
<dbReference type="SMART" id="SM00342">
    <property type="entry name" value="HTH_ARAC"/>
    <property type="match status" value="1"/>
</dbReference>
<keyword evidence="1" id="KW-0805">Transcription regulation</keyword>
<evidence type="ECO:0000313" key="6">
    <source>
        <dbReference type="Proteomes" id="UP000638263"/>
    </source>
</evidence>
<keyword evidence="3" id="KW-0804">Transcription</keyword>
<organism evidence="5 6">
    <name type="scientific">Nocardia jinanensis</name>
    <dbReference type="NCBI Taxonomy" id="382504"/>
    <lineage>
        <taxon>Bacteria</taxon>
        <taxon>Bacillati</taxon>
        <taxon>Actinomycetota</taxon>
        <taxon>Actinomycetes</taxon>
        <taxon>Mycobacteriales</taxon>
        <taxon>Nocardiaceae</taxon>
        <taxon>Nocardia</taxon>
    </lineage>
</organism>
<dbReference type="PROSITE" id="PS00041">
    <property type="entry name" value="HTH_ARAC_FAMILY_1"/>
    <property type="match status" value="1"/>
</dbReference>
<evidence type="ECO:0000256" key="1">
    <source>
        <dbReference type="ARBA" id="ARBA00023015"/>
    </source>
</evidence>
<dbReference type="PANTHER" id="PTHR46796">
    <property type="entry name" value="HTH-TYPE TRANSCRIPTIONAL ACTIVATOR RHAS-RELATED"/>
    <property type="match status" value="1"/>
</dbReference>
<keyword evidence="6" id="KW-1185">Reference proteome</keyword>
<dbReference type="InterPro" id="IPR050204">
    <property type="entry name" value="AraC_XylS_family_regulators"/>
</dbReference>
<dbReference type="EMBL" id="BMMH01000001">
    <property type="protein sequence ID" value="GGK97085.1"/>
    <property type="molecule type" value="Genomic_DNA"/>
</dbReference>
<evidence type="ECO:0000313" key="5">
    <source>
        <dbReference type="EMBL" id="GGK97085.1"/>
    </source>
</evidence>
<dbReference type="InterPro" id="IPR018062">
    <property type="entry name" value="HTH_AraC-typ_CS"/>
</dbReference>
<dbReference type="InterPro" id="IPR018060">
    <property type="entry name" value="HTH_AraC"/>
</dbReference>